<protein>
    <submittedName>
        <fullName evidence="1">Uncharacterized protein</fullName>
    </submittedName>
</protein>
<gene>
    <name evidence="1" type="ORF">COZ39_03960</name>
</gene>
<dbReference type="AlphaFoldDB" id="A0A2M7LSR7"/>
<reference evidence="2" key="1">
    <citation type="submission" date="2017-09" db="EMBL/GenBank/DDBJ databases">
        <title>Depth-based differentiation of microbial function through sediment-hosted aquifers and enrichment of novel symbionts in the deep terrestrial subsurface.</title>
        <authorList>
            <person name="Probst A.J."/>
            <person name="Ladd B."/>
            <person name="Jarett J.K."/>
            <person name="Geller-Mcgrath D.E."/>
            <person name="Sieber C.M.K."/>
            <person name="Emerson J.B."/>
            <person name="Anantharaman K."/>
            <person name="Thomas B.C."/>
            <person name="Malmstrom R."/>
            <person name="Stieglmeier M."/>
            <person name="Klingl A."/>
            <person name="Woyke T."/>
            <person name="Ryan C.M."/>
            <person name="Banfield J.F."/>
        </authorList>
    </citation>
    <scope>NUCLEOTIDE SEQUENCE [LARGE SCALE GENOMIC DNA]</scope>
</reference>
<sequence length="87" mass="9943">MGAWKLPKNQEVREIIRSALTTLQTINEFLMGDLSENDRFDLRGISTMLINELKQYGLTDEMLQSPQITSATSDPLTVEELLKRMLT</sequence>
<evidence type="ECO:0000313" key="2">
    <source>
        <dbReference type="Proteomes" id="UP000229708"/>
    </source>
</evidence>
<proteinExistence type="predicted"/>
<name>A0A2M7LSR7_9BACT</name>
<comment type="caution">
    <text evidence="1">The sequence shown here is derived from an EMBL/GenBank/DDBJ whole genome shotgun (WGS) entry which is preliminary data.</text>
</comment>
<organism evidence="1 2">
    <name type="scientific">Candidatus Roizmanbacteria bacterium CG_4_10_14_3_um_filter_33_21</name>
    <dbReference type="NCBI Taxonomy" id="1974830"/>
    <lineage>
        <taxon>Bacteria</taxon>
        <taxon>Candidatus Roizmaniibacteriota</taxon>
    </lineage>
</organism>
<dbReference type="EMBL" id="PFJI01000173">
    <property type="protein sequence ID" value="PIX71116.1"/>
    <property type="molecule type" value="Genomic_DNA"/>
</dbReference>
<dbReference type="Proteomes" id="UP000229708">
    <property type="component" value="Unassembled WGS sequence"/>
</dbReference>
<evidence type="ECO:0000313" key="1">
    <source>
        <dbReference type="EMBL" id="PIX71116.1"/>
    </source>
</evidence>
<accession>A0A2M7LSR7</accession>